<organism evidence="4 5">
    <name type="scientific">Perkinsus olseni</name>
    <name type="common">Perkinsus atlanticus</name>
    <dbReference type="NCBI Taxonomy" id="32597"/>
    <lineage>
        <taxon>Eukaryota</taxon>
        <taxon>Sar</taxon>
        <taxon>Alveolata</taxon>
        <taxon>Perkinsozoa</taxon>
        <taxon>Perkinsea</taxon>
        <taxon>Perkinsida</taxon>
        <taxon>Perkinsidae</taxon>
        <taxon>Perkinsus</taxon>
    </lineage>
</organism>
<evidence type="ECO:0000313" key="5">
    <source>
        <dbReference type="Proteomes" id="UP000541610"/>
    </source>
</evidence>
<dbReference type="GO" id="GO:0015074">
    <property type="term" value="P:DNA integration"/>
    <property type="evidence" value="ECO:0007669"/>
    <property type="project" value="InterPro"/>
</dbReference>
<dbReference type="InterPro" id="IPR008042">
    <property type="entry name" value="Retrotrans_Pao"/>
</dbReference>
<dbReference type="InterPro" id="IPR050951">
    <property type="entry name" value="Retrovirus_Pol_polyprotein"/>
</dbReference>
<dbReference type="SUPFAM" id="SSF53098">
    <property type="entry name" value="Ribonuclease H-like"/>
    <property type="match status" value="1"/>
</dbReference>
<dbReference type="GO" id="GO:0008270">
    <property type="term" value="F:zinc ion binding"/>
    <property type="evidence" value="ECO:0007669"/>
    <property type="project" value="InterPro"/>
</dbReference>
<dbReference type="InterPro" id="IPR001878">
    <property type="entry name" value="Znf_CCHC"/>
</dbReference>
<dbReference type="EMBL" id="JABANP010000145">
    <property type="protein sequence ID" value="KAF4688670.1"/>
    <property type="molecule type" value="Genomic_DNA"/>
</dbReference>
<evidence type="ECO:0000259" key="2">
    <source>
        <dbReference type="PROSITE" id="PS50878"/>
    </source>
</evidence>
<name>A0A7J6NYS9_PEROL</name>
<dbReference type="PROSITE" id="PS50994">
    <property type="entry name" value="INTEGRASE"/>
    <property type="match status" value="1"/>
</dbReference>
<dbReference type="InterPro" id="IPR001584">
    <property type="entry name" value="Integrase_cat-core"/>
</dbReference>
<evidence type="ECO:0000259" key="3">
    <source>
        <dbReference type="PROSITE" id="PS50994"/>
    </source>
</evidence>
<dbReference type="Gene3D" id="3.30.70.270">
    <property type="match status" value="1"/>
</dbReference>
<dbReference type="InterPro" id="IPR036875">
    <property type="entry name" value="Znf_CCHC_sf"/>
</dbReference>
<dbReference type="PANTHER" id="PTHR37984:SF5">
    <property type="entry name" value="PROTEIN NYNRIN-LIKE"/>
    <property type="match status" value="1"/>
</dbReference>
<dbReference type="PROSITE" id="PS50878">
    <property type="entry name" value="RT_POL"/>
    <property type="match status" value="1"/>
</dbReference>
<dbReference type="Pfam" id="PF17921">
    <property type="entry name" value="Integrase_H2C2"/>
    <property type="match status" value="1"/>
</dbReference>
<feature type="region of interest" description="Disordered" evidence="1">
    <location>
        <begin position="249"/>
        <end position="288"/>
    </location>
</feature>
<comment type="caution">
    <text evidence="4">The sequence shown here is derived from an EMBL/GenBank/DDBJ whole genome shotgun (WGS) entry which is preliminary data.</text>
</comment>
<dbReference type="SUPFAM" id="SSF57756">
    <property type="entry name" value="Retrovirus zinc finger-like domains"/>
    <property type="match status" value="1"/>
</dbReference>
<dbReference type="Pfam" id="PF00078">
    <property type="entry name" value="RVT_1"/>
    <property type="match status" value="1"/>
</dbReference>
<dbReference type="Pfam" id="PF00665">
    <property type="entry name" value="rve"/>
    <property type="match status" value="1"/>
</dbReference>
<dbReference type="InterPro" id="IPR000477">
    <property type="entry name" value="RT_dom"/>
</dbReference>
<sequence length="2005" mass="227938">MTKLRTMVQERFVGITSVLDRFATRQEQTNARLSYNESILNSKIDMLSSRFDKVGDTIMVQLYKSPLAKEVTDMREHLEKGLVSLHSLQQDVADLGRRMSAFEADASVQLPRMVPFDNTWSAYNVKASPSVDRKDIIDIADDSYVTMRKKHSSSTDDGDGSLIINKGLEGYRQDVGMSGNAFTPDDGDVKPNSFVPVPEKNDDYDKLVSLYEEQRRSLLRLQDKLGLKGDKSVPAGSFGRFVDDFGQQVNGPSKMKSQIPVDKVPSSPQGGSDPFFPQGMKDMSGRQPEAYNTPLNGIGSSFPQGMKDMSDRQPEVISTPLRGYDPSSPKVIEDMSGRLPEVGSSPSLKDVVRINPKKASVRSHMGYAMPAYGYLESFWLLPPQWQKGVPKDLPSWGEDSSLSSSQLNFVKRRVDQAADDLVKQVKKLKDGPYKGSADKRTWYSIEREIVDNLILSSIDCAKVHVKYLLNCVEQDIRQVVMQRVRAWNYKHANHVELLSTVWGIFDELFRSESTPETVSDRMQNLKKSTKETLPEFLYRLQNAFFSVEVETGQRLVDSTKVTRMRGALSEVDVQFIREHFDRSLGFDELVAKIGEFFSNDLDKKSYETYVRNYALIWKSEVVHTNMNMETSGEDSLIPNPSINPKKGKKGKGNKSVAMVSPPTSSPKVCRRCGSVGHEASTCYKTLPETLMKRCQLCGDTNHKAQQCPKDKNTLRCSRCHMVGHLDVVCYVPWSQIASPKVGTDQPQQPQGNFKPQINYQKDKQSATDKVAAGAEGVSNSTDSNSTVDMSAARVDCCKAQMVSKLELHEGLLLGSIEVYSKHAEGNYVTLKGLLDTGASTGFIDESLAYQLQSSGTGVILDLSNVMTVKLADKTKRSLSKYWECYVRQLANDGQIVWKLMKFNIMPGTNTPGIIIGRSQFSDLGYVVGKTVHCDGQECLLAHVGDPKLQEEFPDEPFTVSCGHVLQDPVGHEDPLHAEKVARSRKKGKMVYETKEYDGRIAALEWKSSKRPPRSYGAAVKRSERLLYSLRRAGGDDLVKKYDEQFEGWLEQGFISPVPDDQVKHYLFHHPVIRVGHPTTPVRPVINGQSLDPYLNETVCELLRIVDILVGWRQARKWAAFDLSKAFLRIQMRKEDCPYLGIYWKNQSYVFNVLPFGLSMSPSWLTANIKEVLVRLSKDPAFSSQVLPYMDDLMLLIQDGVDIITQQHALVRRFEEDGFPIATSKTVWFTQAESSKILGVPWYGALSDSIGVSFTFKGDVVDSRRKLVAMVNAFYDPLGLCLEFEMTGRKLMRLVSSLEWDADLTPELYSEANSWLIKAKKIAKEFRCPRLIDCSQLVVYADASADSWGVDVRDRQGVRVLAVGGLFPVDRQEKWTIPKKELLALVHSREVVTRIWKDFADSDSKRSVIILSDSQINCYRLHKEIQSKDTKAWELKTIASLRGWLLNNDVILRHVATDWNVADAITRGCFPNLVSSDKINATIGWLSSGYSNQAPWGDTINFEHEELKFEKALKKDYDSQSMLVTDQHEEECANAKIVLKLPKLSVGHLKVAILKHQKLLNRLRWWYSKATKRPYVELNIQEAWERLVRFKQRSYPSTLKLIDQYDGMNDSTNLKERNKFKAYYEVSQPSGILYRVVRQSYDGDPYYQMVIPHEDPITYDLIYIFHYSRAHSGLAVTLQALKEECWWHNMRRMTKRFVSSCIICKLVRGRREHPGYSGLLKMEPQPWYVVGIDITGPYTRSKEGYKYLLTMTCQFSRFMVVMPLVNLSAKSVCEAFRTTCKRYGVPTILLSDNGSQFVSKQFEDLCHEMSIEHKLVPRYNPQLGGGYERSHQLLHKGLQSLLLDNLQNSEGQLVDWYDFLDDVVYVINSRPLTVQGLTKTKVTPFDLMMARSVDYPVIPSTIKQKHGMWVQRYVSELNQKPLRGANQIKKDYQCRLGQRQTIIDRYKPIWEDRRERSREAVNTKATKYPSQEVKIGDYVLIYKPKKHKLDVCWAGPYKVIDRCGVK</sequence>
<dbReference type="InterPro" id="IPR043502">
    <property type="entry name" value="DNA/RNA_pol_sf"/>
</dbReference>
<dbReference type="InterPro" id="IPR036397">
    <property type="entry name" value="RNaseH_sf"/>
</dbReference>
<dbReference type="PANTHER" id="PTHR37984">
    <property type="entry name" value="PROTEIN CBG26694"/>
    <property type="match status" value="1"/>
</dbReference>
<dbReference type="Gene3D" id="3.30.420.10">
    <property type="entry name" value="Ribonuclease H-like superfamily/Ribonuclease H"/>
    <property type="match status" value="1"/>
</dbReference>
<dbReference type="InterPro" id="IPR041588">
    <property type="entry name" value="Integrase_H2C2"/>
</dbReference>
<feature type="domain" description="Integrase catalytic" evidence="3">
    <location>
        <begin position="1721"/>
        <end position="1891"/>
    </location>
</feature>
<dbReference type="Gene3D" id="3.10.10.10">
    <property type="entry name" value="HIV Type 1 Reverse Transcriptase, subunit A, domain 1"/>
    <property type="match status" value="1"/>
</dbReference>
<dbReference type="InterPro" id="IPR012337">
    <property type="entry name" value="RNaseH-like_sf"/>
</dbReference>
<dbReference type="OrthoDB" id="422540at2759"/>
<reference evidence="4 5" key="1">
    <citation type="submission" date="2020-04" db="EMBL/GenBank/DDBJ databases">
        <title>Perkinsus olseni comparative genomics.</title>
        <authorList>
            <person name="Bogema D.R."/>
        </authorList>
    </citation>
    <scope>NUCLEOTIDE SEQUENCE [LARGE SCALE GENOMIC DNA]</scope>
    <source>
        <strain evidence="4">00978-12</strain>
    </source>
</reference>
<dbReference type="SMART" id="SM00343">
    <property type="entry name" value="ZnF_C2HC"/>
    <property type="match status" value="3"/>
</dbReference>
<dbReference type="InterPro" id="IPR043128">
    <property type="entry name" value="Rev_trsase/Diguanyl_cyclase"/>
</dbReference>
<dbReference type="Pfam" id="PF05380">
    <property type="entry name" value="Peptidase_A17"/>
    <property type="match status" value="1"/>
</dbReference>
<feature type="region of interest" description="Disordered" evidence="1">
    <location>
        <begin position="632"/>
        <end position="662"/>
    </location>
</feature>
<evidence type="ECO:0000256" key="1">
    <source>
        <dbReference type="SAM" id="MobiDB-lite"/>
    </source>
</evidence>
<feature type="domain" description="Reverse transcriptase" evidence="2">
    <location>
        <begin position="1055"/>
        <end position="1246"/>
    </location>
</feature>
<evidence type="ECO:0008006" key="6">
    <source>
        <dbReference type="Google" id="ProtNLM"/>
    </source>
</evidence>
<dbReference type="GO" id="GO:0003676">
    <property type="term" value="F:nucleic acid binding"/>
    <property type="evidence" value="ECO:0007669"/>
    <property type="project" value="InterPro"/>
</dbReference>
<proteinExistence type="predicted"/>
<gene>
    <name evidence="4" type="ORF">FOZ60_002535</name>
</gene>
<evidence type="ECO:0000313" key="4">
    <source>
        <dbReference type="EMBL" id="KAF4688670.1"/>
    </source>
</evidence>
<accession>A0A7J6NYS9</accession>
<dbReference type="Gene3D" id="4.10.60.10">
    <property type="entry name" value="Zinc finger, CCHC-type"/>
    <property type="match status" value="1"/>
</dbReference>
<dbReference type="Gene3D" id="1.10.340.70">
    <property type="match status" value="1"/>
</dbReference>
<dbReference type="Proteomes" id="UP000541610">
    <property type="component" value="Unassembled WGS sequence"/>
</dbReference>
<dbReference type="SUPFAM" id="SSF56672">
    <property type="entry name" value="DNA/RNA polymerases"/>
    <property type="match status" value="1"/>
</dbReference>
<feature type="non-terminal residue" evidence="4">
    <location>
        <position position="2005"/>
    </location>
</feature>
<protein>
    <recommendedName>
        <fullName evidence="6">Paraneoplastic Ma antigen</fullName>
    </recommendedName>
</protein>
<feature type="region of interest" description="Disordered" evidence="1">
    <location>
        <begin position="764"/>
        <end position="785"/>
    </location>
</feature>